<feature type="binding site" evidence="8">
    <location>
        <position position="90"/>
    </location>
    <ligand>
        <name>Mn(2+)</name>
        <dbReference type="ChEBI" id="CHEBI:29035"/>
        <label>2</label>
    </ligand>
</feature>
<dbReference type="OrthoDB" id="9779353at2"/>
<evidence type="ECO:0000256" key="3">
    <source>
        <dbReference type="ARBA" id="ARBA00022723"/>
    </source>
</evidence>
<evidence type="ECO:0000256" key="1">
    <source>
        <dbReference type="ARBA" id="ARBA00001273"/>
    </source>
</evidence>
<dbReference type="Pfam" id="PF03320">
    <property type="entry name" value="FBPase_glpX"/>
    <property type="match status" value="1"/>
</dbReference>
<evidence type="ECO:0000313" key="10">
    <source>
        <dbReference type="EMBL" id="KAA0675926.1"/>
    </source>
</evidence>
<comment type="catalytic activity">
    <reaction evidence="1">
        <text>beta-D-fructose 1,6-bisphosphate + H2O = beta-D-fructose 6-phosphate + phosphate</text>
        <dbReference type="Rhea" id="RHEA:11064"/>
        <dbReference type="ChEBI" id="CHEBI:15377"/>
        <dbReference type="ChEBI" id="CHEBI:32966"/>
        <dbReference type="ChEBI" id="CHEBI:43474"/>
        <dbReference type="ChEBI" id="CHEBI:57634"/>
        <dbReference type="EC" id="3.1.3.11"/>
    </reaction>
</comment>
<dbReference type="InterPro" id="IPR004464">
    <property type="entry name" value="FBPase_class-2/SBPase"/>
</dbReference>
<evidence type="ECO:0000256" key="9">
    <source>
        <dbReference type="PIRSR" id="PIRSR004532-2"/>
    </source>
</evidence>
<sequence>MDRNLALEAVRVTEAAALSASLLMGRGDEKLADQAAVDAMRQALNTLYIDGTVVIGEGERDEAPMLYIGEKVGAGIGRGPKVDIALDPLEGTTICATGGPNSLAVIAMADEGGFLNAPDVYMDKIAVGSGLPEGVVDLDETPANNLKALAKAKGTEVQELLVCILNRPRHAELIARVREAGARIMLINDGDVSGVIATSQAGTGVDMYVGSGGAPEGVLAAAALRCIGGQFQGRLLFRNDDEKARAARWGVKDLNKKYSLTELASGNVMFAATGVTDGAMLRGVRRYPGGATTHSVIMRSKSGTVRYVEAHHNLQRKPSMS</sequence>
<dbReference type="GO" id="GO:0030145">
    <property type="term" value="F:manganese ion binding"/>
    <property type="evidence" value="ECO:0007669"/>
    <property type="project" value="UniProtKB-ARBA"/>
</dbReference>
<feature type="binding site" evidence="8">
    <location>
        <position position="87"/>
    </location>
    <ligand>
        <name>Mn(2+)</name>
        <dbReference type="ChEBI" id="CHEBI:29035"/>
        <label>2</label>
    </ligand>
</feature>
<gene>
    <name evidence="10" type="primary">glpX</name>
    <name evidence="10" type="ORF">DS843_29430</name>
</gene>
<dbReference type="AlphaFoldDB" id="A0A9W7KN26"/>
<dbReference type="CDD" id="cd01516">
    <property type="entry name" value="FBPase_glpX"/>
    <property type="match status" value="1"/>
</dbReference>
<feature type="binding site" evidence="9">
    <location>
        <begin position="167"/>
        <end position="169"/>
    </location>
    <ligand>
        <name>substrate</name>
    </ligand>
</feature>
<name>A0A9W7KN26_9PROT</name>
<dbReference type="Gene3D" id="3.40.190.90">
    <property type="match status" value="1"/>
</dbReference>
<dbReference type="NCBIfam" id="TIGR00330">
    <property type="entry name" value="glpX"/>
    <property type="match status" value="1"/>
</dbReference>
<dbReference type="PANTHER" id="PTHR30447">
    <property type="entry name" value="FRUCTOSE-1,6-BISPHOSPHATASE CLASS 2"/>
    <property type="match status" value="1"/>
</dbReference>
<dbReference type="EMBL" id="QOKW01000047">
    <property type="protein sequence ID" value="KAA0675926.1"/>
    <property type="molecule type" value="Genomic_DNA"/>
</dbReference>
<feature type="binding site" evidence="9">
    <location>
        <position position="213"/>
    </location>
    <ligand>
        <name>substrate</name>
    </ligand>
</feature>
<evidence type="ECO:0000256" key="8">
    <source>
        <dbReference type="PIRSR" id="PIRSR004532-1"/>
    </source>
</evidence>
<organism evidence="10 11">
    <name type="scientific">Roseomonas genomospecies 6</name>
    <dbReference type="NCBI Taxonomy" id="214106"/>
    <lineage>
        <taxon>Bacteria</taxon>
        <taxon>Pseudomonadati</taxon>
        <taxon>Pseudomonadota</taxon>
        <taxon>Alphaproteobacteria</taxon>
        <taxon>Acetobacterales</taxon>
        <taxon>Roseomonadaceae</taxon>
        <taxon>Roseomonas</taxon>
    </lineage>
</organism>
<comment type="cofactor">
    <cofactor evidence="8">
        <name>Mn(2+)</name>
        <dbReference type="ChEBI" id="CHEBI:29035"/>
    </cofactor>
</comment>
<comment type="caution">
    <text evidence="10">The sequence shown here is derived from an EMBL/GenBank/DDBJ whole genome shotgun (WGS) entry which is preliminary data.</text>
</comment>
<accession>A0A9W7KN26</accession>
<evidence type="ECO:0000313" key="11">
    <source>
        <dbReference type="Proteomes" id="UP000480854"/>
    </source>
</evidence>
<dbReference type="FunFam" id="3.40.190.90:FF:000001">
    <property type="entry name" value="Fructose-1,6-bisphosphatase"/>
    <property type="match status" value="1"/>
</dbReference>
<protein>
    <recommendedName>
        <fullName evidence="7">Fructose-1,6-bisphosphatase</fullName>
    </recommendedName>
</protein>
<dbReference type="GO" id="GO:0042132">
    <property type="term" value="F:fructose 1,6-bisphosphate 1-phosphatase activity"/>
    <property type="evidence" value="ECO:0007669"/>
    <property type="project" value="UniProtKB-EC"/>
</dbReference>
<feature type="binding site" evidence="9">
    <location>
        <begin position="90"/>
        <end position="92"/>
    </location>
    <ligand>
        <name>substrate</name>
    </ligand>
</feature>
<dbReference type="GO" id="GO:0006094">
    <property type="term" value="P:gluconeogenesis"/>
    <property type="evidence" value="ECO:0007669"/>
    <property type="project" value="InterPro"/>
</dbReference>
<evidence type="ECO:0000256" key="7">
    <source>
        <dbReference type="PIRNR" id="PIRNR004532"/>
    </source>
</evidence>
<dbReference type="GO" id="GO:0006071">
    <property type="term" value="P:glycerol metabolic process"/>
    <property type="evidence" value="ECO:0007669"/>
    <property type="project" value="InterPro"/>
</dbReference>
<keyword evidence="11" id="KW-1185">Reference proteome</keyword>
<reference evidence="10 11" key="1">
    <citation type="submission" date="2018-07" db="EMBL/GenBank/DDBJ databases">
        <title>Genome sequence of Azospirillum sp. ATCC 49961.</title>
        <authorList>
            <person name="Sant'Anna F.H."/>
            <person name="Baldani J.I."/>
            <person name="Zilli J.E."/>
            <person name="Reis V.M."/>
            <person name="Hartmann A."/>
            <person name="Cruz L."/>
            <person name="de Souza E.M."/>
            <person name="de Oliveira Pedrosa F."/>
            <person name="Passaglia L.M.P."/>
        </authorList>
    </citation>
    <scope>NUCLEOTIDE SEQUENCE [LARGE SCALE GENOMIC DNA]</scope>
    <source>
        <strain evidence="10 11">ATCC 49961</strain>
    </source>
</reference>
<feature type="binding site" evidence="8">
    <location>
        <position position="33"/>
    </location>
    <ligand>
        <name>Mn(2+)</name>
        <dbReference type="ChEBI" id="CHEBI:29035"/>
        <label>1</label>
    </ligand>
</feature>
<feature type="binding site" evidence="8">
    <location>
        <position position="57"/>
    </location>
    <ligand>
        <name>Mn(2+)</name>
        <dbReference type="ChEBI" id="CHEBI:29035"/>
        <label>1</label>
    </ligand>
</feature>
<evidence type="ECO:0000256" key="2">
    <source>
        <dbReference type="ARBA" id="ARBA00008989"/>
    </source>
</evidence>
<feature type="binding site" evidence="8">
    <location>
        <position position="216"/>
    </location>
    <ligand>
        <name>Mn(2+)</name>
        <dbReference type="ChEBI" id="CHEBI:29035"/>
        <label>2</label>
    </ligand>
</feature>
<keyword evidence="5 8" id="KW-0464">Manganese</keyword>
<keyword evidence="4 10" id="KW-0378">Hydrolase</keyword>
<keyword evidence="3 8" id="KW-0479">Metal-binding</keyword>
<feature type="binding site" evidence="9">
    <location>
        <begin position="189"/>
        <end position="191"/>
    </location>
    <ligand>
        <name>substrate</name>
    </ligand>
</feature>
<keyword evidence="6 7" id="KW-0119">Carbohydrate metabolism</keyword>
<dbReference type="PANTHER" id="PTHR30447:SF0">
    <property type="entry name" value="FRUCTOSE-1,6-BISPHOSPHATASE 1 CLASS 2-RELATED"/>
    <property type="match status" value="1"/>
</dbReference>
<dbReference type="Proteomes" id="UP000480854">
    <property type="component" value="Unassembled WGS sequence"/>
</dbReference>
<dbReference type="PIRSF" id="PIRSF004532">
    <property type="entry name" value="GlpX"/>
    <property type="match status" value="1"/>
</dbReference>
<dbReference type="GO" id="GO:0030388">
    <property type="term" value="P:fructose 1,6-bisphosphate metabolic process"/>
    <property type="evidence" value="ECO:0007669"/>
    <property type="project" value="TreeGrafter"/>
</dbReference>
<dbReference type="GO" id="GO:0005829">
    <property type="term" value="C:cytosol"/>
    <property type="evidence" value="ECO:0007669"/>
    <property type="project" value="TreeGrafter"/>
</dbReference>
<proteinExistence type="inferred from homology"/>
<dbReference type="SUPFAM" id="SSF56655">
    <property type="entry name" value="Carbohydrate phosphatase"/>
    <property type="match status" value="1"/>
</dbReference>
<feature type="binding site" evidence="9">
    <location>
        <position position="121"/>
    </location>
    <ligand>
        <name>substrate</name>
    </ligand>
</feature>
<evidence type="ECO:0000256" key="5">
    <source>
        <dbReference type="ARBA" id="ARBA00023211"/>
    </source>
</evidence>
<comment type="similarity">
    <text evidence="2 7">Belongs to the FBPase class 2 family.</text>
</comment>
<evidence type="ECO:0000256" key="6">
    <source>
        <dbReference type="ARBA" id="ARBA00023277"/>
    </source>
</evidence>
<dbReference type="Gene3D" id="3.30.540.10">
    <property type="entry name" value="Fructose-1,6-Bisphosphatase, subunit A, domain 1"/>
    <property type="match status" value="1"/>
</dbReference>
<evidence type="ECO:0000256" key="4">
    <source>
        <dbReference type="ARBA" id="ARBA00022801"/>
    </source>
</evidence>